<dbReference type="FunFam" id="3.30.930.10:FF:000045">
    <property type="entry name" value="lipoyltransferase 1, mitochondrial"/>
    <property type="match status" value="1"/>
</dbReference>
<dbReference type="InterPro" id="IPR004143">
    <property type="entry name" value="BPL_LPL_catalytic"/>
</dbReference>
<dbReference type="PROSITE" id="PS51733">
    <property type="entry name" value="BPL_LPL_CATALYTIC"/>
    <property type="match status" value="1"/>
</dbReference>
<evidence type="ECO:0000259" key="3">
    <source>
        <dbReference type="PROSITE" id="PS51733"/>
    </source>
</evidence>
<dbReference type="EMBL" id="KB096676">
    <property type="protein sequence ID" value="ESO03168.1"/>
    <property type="molecule type" value="Genomic_DNA"/>
</dbReference>
<dbReference type="RefSeq" id="XP_009018861.1">
    <property type="nucleotide sequence ID" value="XM_009020613.1"/>
</dbReference>
<reference evidence="4 6" key="2">
    <citation type="journal article" date="2013" name="Nature">
        <title>Insights into bilaterian evolution from three spiralian genomes.</title>
        <authorList>
            <person name="Simakov O."/>
            <person name="Marletaz F."/>
            <person name="Cho S.J."/>
            <person name="Edsinger-Gonzales E."/>
            <person name="Havlak P."/>
            <person name="Hellsten U."/>
            <person name="Kuo D.H."/>
            <person name="Larsson T."/>
            <person name="Lv J."/>
            <person name="Arendt D."/>
            <person name="Savage R."/>
            <person name="Osoegawa K."/>
            <person name="de Jong P."/>
            <person name="Grimwood J."/>
            <person name="Chapman J.A."/>
            <person name="Shapiro H."/>
            <person name="Aerts A."/>
            <person name="Otillar R.P."/>
            <person name="Terry A.Y."/>
            <person name="Boore J.L."/>
            <person name="Grigoriev I.V."/>
            <person name="Lindberg D.R."/>
            <person name="Seaver E.C."/>
            <person name="Weisblat D.A."/>
            <person name="Putnam N.H."/>
            <person name="Rokhsar D.S."/>
        </authorList>
    </citation>
    <scope>NUCLEOTIDE SEQUENCE</scope>
</reference>
<protein>
    <recommendedName>
        <fullName evidence="3">BPL/LPL catalytic domain-containing protein</fullName>
    </recommendedName>
</protein>
<comment type="similarity">
    <text evidence="2">Belongs to the LplA family.</text>
</comment>
<proteinExistence type="inferred from homology"/>
<dbReference type="Pfam" id="PF21948">
    <property type="entry name" value="LplA-B_cat"/>
    <property type="match status" value="1"/>
</dbReference>
<dbReference type="PROSITE" id="PS51257">
    <property type="entry name" value="PROKAR_LIPOPROTEIN"/>
    <property type="match status" value="1"/>
</dbReference>
<dbReference type="NCBIfam" id="TIGR00545">
    <property type="entry name" value="lipoyltrans"/>
    <property type="match status" value="1"/>
</dbReference>
<sequence>MKYFQLPTIIQHPQVIVSACKNVFSNLALEDWIYKNVKFVESKLSRVKPELFMLWRNDKCIVIGRHQNAWAEVNVRKAVQHNVDVARRRSGGGTVYHDLGNLNLTFFTTRGFYNRKRNLNFVASHLRREWKLDVVINSRDDLIVNDTFKISGTAAKLGSDIAYHHFTLLVDADLHNVDKLLNKDKEGLTSRATTSIPSPVLNLCDLRPTLTPEALIDSFVKAYTYVDADTKNILVDPTDNSAYPSIIQMHDELKQWGWIYGHTPKFSIDRHFAYPGIISPVHVQLQIDKGLISDILIDESSDEKFNRRYLPYVGSVSRKLSGLRYWLSDLERVLREMDARGEDDDDELLLSRWLVRNLTQTY</sequence>
<dbReference type="OMA" id="RYQNWDW"/>
<evidence type="ECO:0000256" key="1">
    <source>
        <dbReference type="ARBA" id="ARBA00005085"/>
    </source>
</evidence>
<dbReference type="FunCoup" id="T1FN43">
    <property type="interactions" value="659"/>
</dbReference>
<dbReference type="PANTHER" id="PTHR12561">
    <property type="entry name" value="LIPOATE-PROTEIN LIGASE"/>
    <property type="match status" value="1"/>
</dbReference>
<evidence type="ECO:0000313" key="6">
    <source>
        <dbReference type="Proteomes" id="UP000015101"/>
    </source>
</evidence>
<dbReference type="CDD" id="cd16443">
    <property type="entry name" value="LplA"/>
    <property type="match status" value="1"/>
</dbReference>
<evidence type="ECO:0000256" key="2">
    <source>
        <dbReference type="ARBA" id="ARBA00008242"/>
    </source>
</evidence>
<dbReference type="HOGENOM" id="CLU_022986_4_1_1"/>
<evidence type="ECO:0000313" key="5">
    <source>
        <dbReference type="EnsemblMetazoa" id="HelroP185669"/>
    </source>
</evidence>
<dbReference type="Gene3D" id="3.30.930.10">
    <property type="entry name" value="Bira Bifunctional Protein, Domain 2"/>
    <property type="match status" value="1"/>
</dbReference>
<dbReference type="GO" id="GO:0017118">
    <property type="term" value="F:lipoyltransferase activity"/>
    <property type="evidence" value="ECO:0000318"/>
    <property type="project" value="GO_Central"/>
</dbReference>
<dbReference type="GO" id="GO:0009249">
    <property type="term" value="P:protein lipoylation"/>
    <property type="evidence" value="ECO:0007669"/>
    <property type="project" value="InterPro"/>
</dbReference>
<dbReference type="OrthoDB" id="201621at2759"/>
<dbReference type="STRING" id="6412.T1FN43"/>
<dbReference type="Gene3D" id="3.30.390.50">
    <property type="entry name" value="CO dehydrogenase flavoprotein, C-terminal domain"/>
    <property type="match status" value="1"/>
</dbReference>
<dbReference type="GO" id="GO:0005737">
    <property type="term" value="C:cytoplasm"/>
    <property type="evidence" value="ECO:0000318"/>
    <property type="project" value="GO_Central"/>
</dbReference>
<dbReference type="EMBL" id="AMQM01004805">
    <property type="status" value="NOT_ANNOTATED_CDS"/>
    <property type="molecule type" value="Genomic_DNA"/>
</dbReference>
<dbReference type="AlphaFoldDB" id="T1FN43"/>
<dbReference type="CTD" id="20210241"/>
<dbReference type="GeneID" id="20210241"/>
<accession>T1FN43</accession>
<dbReference type="InterPro" id="IPR045864">
    <property type="entry name" value="aa-tRNA-synth_II/BPL/LPL"/>
</dbReference>
<dbReference type="GO" id="GO:0005739">
    <property type="term" value="C:mitochondrion"/>
    <property type="evidence" value="ECO:0000318"/>
    <property type="project" value="GO_Central"/>
</dbReference>
<dbReference type="eggNOG" id="KOG3159">
    <property type="taxonomic scope" value="Eukaryota"/>
</dbReference>
<dbReference type="UniPathway" id="UPA00537">
    <property type="reaction ID" value="UER00595"/>
</dbReference>
<dbReference type="EnsemblMetazoa" id="HelroT185669">
    <property type="protein sequence ID" value="HelroP185669"/>
    <property type="gene ID" value="HelroG185669"/>
</dbReference>
<evidence type="ECO:0000313" key="4">
    <source>
        <dbReference type="EMBL" id="ESO03168.1"/>
    </source>
</evidence>
<dbReference type="PANTHER" id="PTHR12561:SF3">
    <property type="entry name" value="LIPOYLTRANSFERASE 1, MITOCHONDRIAL"/>
    <property type="match status" value="1"/>
</dbReference>
<name>T1FN43_HELRO</name>
<comment type="pathway">
    <text evidence="1">Protein modification; protein lipoylation via exogenous pathway; protein N(6)-(lipoyl)lysine from lipoate: step 2/2.</text>
</comment>
<reference evidence="6" key="1">
    <citation type="submission" date="2012-12" db="EMBL/GenBank/DDBJ databases">
        <authorList>
            <person name="Hellsten U."/>
            <person name="Grimwood J."/>
            <person name="Chapman J.A."/>
            <person name="Shapiro H."/>
            <person name="Aerts A."/>
            <person name="Otillar R.P."/>
            <person name="Terry A.Y."/>
            <person name="Boore J.L."/>
            <person name="Simakov O."/>
            <person name="Marletaz F."/>
            <person name="Cho S.-J."/>
            <person name="Edsinger-Gonzales E."/>
            <person name="Havlak P."/>
            <person name="Kuo D.-H."/>
            <person name="Larsson T."/>
            <person name="Lv J."/>
            <person name="Arendt D."/>
            <person name="Savage R."/>
            <person name="Osoegawa K."/>
            <person name="de Jong P."/>
            <person name="Lindberg D.R."/>
            <person name="Seaver E.C."/>
            <person name="Weisblat D.A."/>
            <person name="Putnam N.H."/>
            <person name="Grigoriev I.V."/>
            <person name="Rokhsar D.S."/>
        </authorList>
    </citation>
    <scope>NUCLEOTIDE SEQUENCE</scope>
</reference>
<organism evidence="5 6">
    <name type="scientific">Helobdella robusta</name>
    <name type="common">Californian leech</name>
    <dbReference type="NCBI Taxonomy" id="6412"/>
    <lineage>
        <taxon>Eukaryota</taxon>
        <taxon>Metazoa</taxon>
        <taxon>Spiralia</taxon>
        <taxon>Lophotrochozoa</taxon>
        <taxon>Annelida</taxon>
        <taxon>Clitellata</taxon>
        <taxon>Hirudinea</taxon>
        <taxon>Rhynchobdellida</taxon>
        <taxon>Glossiphoniidae</taxon>
        <taxon>Helobdella</taxon>
    </lineage>
</organism>
<reference evidence="5" key="3">
    <citation type="submission" date="2015-06" db="UniProtKB">
        <authorList>
            <consortium name="EnsemblMetazoa"/>
        </authorList>
    </citation>
    <scope>IDENTIFICATION</scope>
</reference>
<dbReference type="InterPro" id="IPR004562">
    <property type="entry name" value="LipoylTrfase_LipoateP_Ligase"/>
</dbReference>
<feature type="domain" description="BPL/LPL catalytic" evidence="3">
    <location>
        <begin position="46"/>
        <end position="231"/>
    </location>
</feature>
<keyword evidence="6" id="KW-1185">Reference proteome</keyword>
<dbReference type="SUPFAM" id="SSF55681">
    <property type="entry name" value="Class II aaRS and biotin synthetases"/>
    <property type="match status" value="1"/>
</dbReference>
<gene>
    <name evidence="5" type="primary">20210241</name>
    <name evidence="4" type="ORF">HELRODRAFT_185669</name>
</gene>
<dbReference type="Proteomes" id="UP000015101">
    <property type="component" value="Unassembled WGS sequence"/>
</dbReference>
<dbReference type="InParanoid" id="T1FN43"/>
<dbReference type="KEGG" id="hro:HELRODRAFT_185669"/>